<evidence type="ECO:0008006" key="4">
    <source>
        <dbReference type="Google" id="ProtNLM"/>
    </source>
</evidence>
<comment type="caution">
    <text evidence="2">The sequence shown here is derived from an EMBL/GenBank/DDBJ whole genome shotgun (WGS) entry which is preliminary data.</text>
</comment>
<dbReference type="EMBL" id="JACIFU010000001">
    <property type="protein sequence ID" value="MBB4172301.1"/>
    <property type="molecule type" value="Genomic_DNA"/>
</dbReference>
<protein>
    <recommendedName>
        <fullName evidence="4">Dihydrodipicolinate reductase</fullName>
    </recommendedName>
</protein>
<keyword evidence="1" id="KW-0732">Signal</keyword>
<feature type="signal peptide" evidence="1">
    <location>
        <begin position="1"/>
        <end position="21"/>
    </location>
</feature>
<sequence>MKYIAPALCALAMSVGAPAFAEFQQVTSRDAFLDLVGGKTLTRPLVKIEVKPNGQISGSGASWEIAGKWSWENGYLCRSLEWGGDDLGYNCQEVKTDGRKVRITSDKGAGESADFRLR</sequence>
<feature type="chain" id="PRO_5030641747" description="Dihydrodipicolinate reductase" evidence="1">
    <location>
        <begin position="22"/>
        <end position="118"/>
    </location>
</feature>
<proteinExistence type="predicted"/>
<keyword evidence="3" id="KW-1185">Reference proteome</keyword>
<dbReference type="Proteomes" id="UP000565745">
    <property type="component" value="Unassembled WGS sequence"/>
</dbReference>
<evidence type="ECO:0000313" key="3">
    <source>
        <dbReference type="Proteomes" id="UP000565745"/>
    </source>
</evidence>
<organism evidence="2 3">
    <name type="scientific">Sulfitobacter noctilucicola</name>
    <dbReference type="NCBI Taxonomy" id="1342301"/>
    <lineage>
        <taxon>Bacteria</taxon>
        <taxon>Pseudomonadati</taxon>
        <taxon>Pseudomonadota</taxon>
        <taxon>Alphaproteobacteria</taxon>
        <taxon>Rhodobacterales</taxon>
        <taxon>Roseobacteraceae</taxon>
        <taxon>Sulfitobacter</taxon>
    </lineage>
</organism>
<dbReference type="RefSeq" id="WP_025055603.1">
    <property type="nucleotide sequence ID" value="NZ_JACIFU010000001.1"/>
</dbReference>
<name>A0A7W6M4K7_9RHOB</name>
<dbReference type="AlphaFoldDB" id="A0A7W6M4K7"/>
<evidence type="ECO:0000256" key="1">
    <source>
        <dbReference type="SAM" id="SignalP"/>
    </source>
</evidence>
<reference evidence="2 3" key="1">
    <citation type="submission" date="2020-08" db="EMBL/GenBank/DDBJ databases">
        <title>Genomic Encyclopedia of Type Strains, Phase IV (KMG-IV): sequencing the most valuable type-strain genomes for metagenomic binning, comparative biology and taxonomic classification.</title>
        <authorList>
            <person name="Goeker M."/>
        </authorList>
    </citation>
    <scope>NUCLEOTIDE SEQUENCE [LARGE SCALE GENOMIC DNA]</scope>
    <source>
        <strain evidence="2 3">DSM 101015</strain>
    </source>
</reference>
<gene>
    <name evidence="2" type="ORF">GGR93_000062</name>
</gene>
<accession>A0A7W6M4K7</accession>
<evidence type="ECO:0000313" key="2">
    <source>
        <dbReference type="EMBL" id="MBB4172301.1"/>
    </source>
</evidence>